<dbReference type="SUPFAM" id="SSF54060">
    <property type="entry name" value="His-Me finger endonucleases"/>
    <property type="match status" value="1"/>
</dbReference>
<dbReference type="Pfam" id="PF09230">
    <property type="entry name" value="DFF40"/>
    <property type="match status" value="1"/>
</dbReference>
<proteinExistence type="predicted"/>
<evidence type="ECO:0000313" key="4">
    <source>
        <dbReference type="Proteomes" id="UP000515135"/>
    </source>
</evidence>
<dbReference type="PROSITE" id="PS51135">
    <property type="entry name" value="CIDE_N"/>
    <property type="match status" value="1"/>
</dbReference>
<evidence type="ECO:0000256" key="1">
    <source>
        <dbReference type="ARBA" id="ARBA00022703"/>
    </source>
</evidence>
<dbReference type="OrthoDB" id="9943677at2759"/>
<dbReference type="Proteomes" id="UP000515135">
    <property type="component" value="Unplaced"/>
</dbReference>
<dbReference type="RefSeq" id="XP_019637464.1">
    <property type="nucleotide sequence ID" value="XM_019781905.1"/>
</dbReference>
<dbReference type="InterPro" id="IPR015311">
    <property type="entry name" value="DFF40_C"/>
</dbReference>
<dbReference type="InterPro" id="IPR003508">
    <property type="entry name" value="CIDE-N_dom"/>
</dbReference>
<name>A0A6P4ZTN4_BRABE</name>
<dbReference type="GO" id="GO:0016787">
    <property type="term" value="F:hydrolase activity"/>
    <property type="evidence" value="ECO:0007669"/>
    <property type="project" value="InterPro"/>
</dbReference>
<dbReference type="GO" id="GO:0004520">
    <property type="term" value="F:DNA endonuclease activity"/>
    <property type="evidence" value="ECO:0007669"/>
    <property type="project" value="InterPro"/>
</dbReference>
<evidence type="ECO:0000259" key="3">
    <source>
        <dbReference type="PROSITE" id="PS51135"/>
    </source>
</evidence>
<dbReference type="InterPro" id="IPR044925">
    <property type="entry name" value="His-Me_finger_sf"/>
</dbReference>
<organism evidence="4 5">
    <name type="scientific">Branchiostoma belcheri</name>
    <name type="common">Amphioxus</name>
    <dbReference type="NCBI Taxonomy" id="7741"/>
    <lineage>
        <taxon>Eukaryota</taxon>
        <taxon>Metazoa</taxon>
        <taxon>Chordata</taxon>
        <taxon>Cephalochordata</taxon>
        <taxon>Leptocardii</taxon>
        <taxon>Amphioxiformes</taxon>
        <taxon>Branchiostomatidae</taxon>
        <taxon>Branchiostoma</taxon>
    </lineage>
</organism>
<dbReference type="GO" id="GO:0005634">
    <property type="term" value="C:nucleus"/>
    <property type="evidence" value="ECO:0007669"/>
    <property type="project" value="InterPro"/>
</dbReference>
<evidence type="ECO:0000313" key="5">
    <source>
        <dbReference type="RefSeq" id="XP_019637464.1"/>
    </source>
</evidence>
<protein>
    <submittedName>
        <fullName evidence="5">DNAation factor subunit beta-like</fullName>
    </submittedName>
</protein>
<dbReference type="PANTHER" id="PTHR13067">
    <property type="entry name" value="CASPASE-ACTIVATED DNASE"/>
    <property type="match status" value="1"/>
</dbReference>
<dbReference type="Pfam" id="PF02017">
    <property type="entry name" value="CIDE-N"/>
    <property type="match status" value="1"/>
</dbReference>
<keyword evidence="4" id="KW-1185">Reference proteome</keyword>
<dbReference type="GO" id="GO:0005737">
    <property type="term" value="C:cytoplasm"/>
    <property type="evidence" value="ECO:0007669"/>
    <property type="project" value="InterPro"/>
</dbReference>
<dbReference type="GO" id="GO:0006309">
    <property type="term" value="P:apoptotic DNA fragmentation"/>
    <property type="evidence" value="ECO:0007669"/>
    <property type="project" value="InterPro"/>
</dbReference>
<reference evidence="5" key="1">
    <citation type="submission" date="2025-08" db="UniProtKB">
        <authorList>
            <consortium name="RefSeq"/>
        </authorList>
    </citation>
    <scope>IDENTIFICATION</scope>
    <source>
        <tissue evidence="5">Gonad</tissue>
    </source>
</reference>
<dbReference type="AlphaFoldDB" id="A0A6P4ZTN4"/>
<gene>
    <name evidence="5" type="primary">LOC109479868</name>
</gene>
<dbReference type="InterPro" id="IPR039729">
    <property type="entry name" value="DFF40"/>
</dbReference>
<evidence type="ECO:0000256" key="2">
    <source>
        <dbReference type="PROSITE-ProRule" id="PRU00447"/>
    </source>
</evidence>
<dbReference type="SMART" id="SM00266">
    <property type="entry name" value="CAD"/>
    <property type="match status" value="1"/>
</dbReference>
<dbReference type="KEGG" id="bbel:109479868"/>
<dbReference type="GeneID" id="109479868"/>
<dbReference type="Gene3D" id="3.10.20.10">
    <property type="match status" value="1"/>
</dbReference>
<sequence>MGSKPFKIRAANDTQKYGVAAQDLNDLIAKGCKVLKVPIKGCKICLQQDGTLINSREFFQALPPLSVLVFLRKGEKWTGDDFGKMILSLLEAPEDPVRKQQLTESLEGMIAKESSPERVHALNLYLQSLPDNIDAETREEDPDWFEGLEKRYKTKSQVMACSAQGRIRGYYSKTKEYVSNLEDPVAKIILKRVLENFRPCLKNNGYHGDYFRRTAKPKKRLCTQAGWFVCHGPYNTKTCQDKHMINPYSSRQKRAVFSTWNLDHRVEKSRTILPSMQQAAVSCPKGKQLNWEYFYELLFTTDNLKLVEISCHKKEAHKGYECDEKKYYTSK</sequence>
<dbReference type="PANTHER" id="PTHR13067:SF2">
    <property type="entry name" value="CASPASE-ACTIVATED DNASE"/>
    <property type="match status" value="1"/>
</dbReference>
<keyword evidence="1 2" id="KW-0053">Apoptosis</keyword>
<dbReference type="SUPFAM" id="SSF54277">
    <property type="entry name" value="CAD &amp; PB1 domains"/>
    <property type="match status" value="1"/>
</dbReference>
<feature type="domain" description="CIDE-N" evidence="3">
    <location>
        <begin position="2"/>
        <end position="79"/>
    </location>
</feature>
<accession>A0A6P4ZTN4</accession>